<organism evidence="4">
    <name type="scientific">Oryza sativa subsp. japonica</name>
    <name type="common">Rice</name>
    <dbReference type="NCBI Taxonomy" id="39947"/>
    <lineage>
        <taxon>Eukaryota</taxon>
        <taxon>Viridiplantae</taxon>
        <taxon>Streptophyta</taxon>
        <taxon>Embryophyta</taxon>
        <taxon>Tracheophyta</taxon>
        <taxon>Spermatophyta</taxon>
        <taxon>Magnoliopsida</taxon>
        <taxon>Liliopsida</taxon>
        <taxon>Poales</taxon>
        <taxon>Poaceae</taxon>
        <taxon>BOP clade</taxon>
        <taxon>Oryzoideae</taxon>
        <taxon>Oryzeae</taxon>
        <taxon>Oryzinae</taxon>
        <taxon>Oryza</taxon>
        <taxon>Oryza sativa</taxon>
    </lineage>
</organism>
<dbReference type="EMBL" id="CM000143">
    <property type="protein sequence ID" value="EEE65775.1"/>
    <property type="molecule type" value="Genomic_DNA"/>
</dbReference>
<reference evidence="4" key="1">
    <citation type="journal article" date="2005" name="PLoS Biol.">
        <title>The genomes of Oryza sativa: a history of duplications.</title>
        <authorList>
            <person name="Yu J."/>
            <person name="Wang J."/>
            <person name="Lin W."/>
            <person name="Li S."/>
            <person name="Li H."/>
            <person name="Zhou J."/>
            <person name="Ni P."/>
            <person name="Dong W."/>
            <person name="Hu S."/>
            <person name="Zeng C."/>
            <person name="Zhang J."/>
            <person name="Zhang Y."/>
            <person name="Li R."/>
            <person name="Xu Z."/>
            <person name="Li S."/>
            <person name="Li X."/>
            <person name="Zheng H."/>
            <person name="Cong L."/>
            <person name="Lin L."/>
            <person name="Yin J."/>
            <person name="Geng J."/>
            <person name="Li G."/>
            <person name="Shi J."/>
            <person name="Liu J."/>
            <person name="Lv H."/>
            <person name="Li J."/>
            <person name="Wang J."/>
            <person name="Deng Y."/>
            <person name="Ran L."/>
            <person name="Shi X."/>
            <person name="Wang X."/>
            <person name="Wu Q."/>
            <person name="Li C."/>
            <person name="Ren X."/>
            <person name="Wang J."/>
            <person name="Wang X."/>
            <person name="Li D."/>
            <person name="Liu D."/>
            <person name="Zhang X."/>
            <person name="Ji Z."/>
            <person name="Zhao W."/>
            <person name="Sun Y."/>
            <person name="Zhang Z."/>
            <person name="Bao J."/>
            <person name="Han Y."/>
            <person name="Dong L."/>
            <person name="Ji J."/>
            <person name="Chen P."/>
            <person name="Wu S."/>
            <person name="Liu J."/>
            <person name="Xiao Y."/>
            <person name="Bu D."/>
            <person name="Tan J."/>
            <person name="Yang L."/>
            <person name="Ye C."/>
            <person name="Zhang J."/>
            <person name="Xu J."/>
            <person name="Zhou Y."/>
            <person name="Yu Y."/>
            <person name="Zhang B."/>
            <person name="Zhuang S."/>
            <person name="Wei H."/>
            <person name="Liu B."/>
            <person name="Lei M."/>
            <person name="Yu H."/>
            <person name="Li Y."/>
            <person name="Xu H."/>
            <person name="Wei S."/>
            <person name="He X."/>
            <person name="Fang L."/>
            <person name="Zhang Z."/>
            <person name="Zhang Y."/>
            <person name="Huang X."/>
            <person name="Su Z."/>
            <person name="Tong W."/>
            <person name="Li J."/>
            <person name="Tong Z."/>
            <person name="Li S."/>
            <person name="Ye J."/>
            <person name="Wang L."/>
            <person name="Fang L."/>
            <person name="Lei T."/>
            <person name="Chen C."/>
            <person name="Chen H."/>
            <person name="Xu Z."/>
            <person name="Li H."/>
            <person name="Huang H."/>
            <person name="Zhang F."/>
            <person name="Xu H."/>
            <person name="Li N."/>
            <person name="Zhao C."/>
            <person name="Li S."/>
            <person name="Dong L."/>
            <person name="Huang Y."/>
            <person name="Li L."/>
            <person name="Xi Y."/>
            <person name="Qi Q."/>
            <person name="Li W."/>
            <person name="Zhang B."/>
            <person name="Hu W."/>
            <person name="Zhang Y."/>
            <person name="Tian X."/>
            <person name="Jiao Y."/>
            <person name="Liang X."/>
            <person name="Jin J."/>
            <person name="Gao L."/>
            <person name="Zheng W."/>
            <person name="Hao B."/>
            <person name="Liu S."/>
            <person name="Wang W."/>
            <person name="Yuan L."/>
            <person name="Cao M."/>
            <person name="McDermott J."/>
            <person name="Samudrala R."/>
            <person name="Wang J."/>
            <person name="Wong G.K."/>
            <person name="Yang H."/>
        </authorList>
    </citation>
    <scope>NUCLEOTIDE SEQUENCE [LARGE SCALE GENOMIC DNA]</scope>
</reference>
<dbReference type="SUPFAM" id="SSF48264">
    <property type="entry name" value="Cytochrome P450"/>
    <property type="match status" value="1"/>
</dbReference>
<keyword evidence="3" id="KW-0408">Iron</keyword>
<evidence type="ECO:0000256" key="2">
    <source>
        <dbReference type="ARBA" id="ARBA00022723"/>
    </source>
</evidence>
<protein>
    <submittedName>
        <fullName evidence="4">Uncharacterized protein</fullName>
    </submittedName>
</protein>
<dbReference type="Proteomes" id="UP000007752">
    <property type="component" value="Chromosome 6"/>
</dbReference>
<keyword evidence="2" id="KW-0479">Metal-binding</keyword>
<dbReference type="GO" id="GO:0016705">
    <property type="term" value="F:oxidoreductase activity, acting on paired donors, with incorporation or reduction of molecular oxygen"/>
    <property type="evidence" value="ECO:0007669"/>
    <property type="project" value="InterPro"/>
</dbReference>
<dbReference type="InterPro" id="IPR001128">
    <property type="entry name" value="Cyt_P450"/>
</dbReference>
<evidence type="ECO:0000313" key="4">
    <source>
        <dbReference type="EMBL" id="EEE65775.1"/>
    </source>
</evidence>
<dbReference type="InterPro" id="IPR036396">
    <property type="entry name" value="Cyt_P450_sf"/>
</dbReference>
<proteinExistence type="inferred from homology"/>
<name>B9FTG4_ORYSJ</name>
<dbReference type="PANTHER" id="PTHR47955:SF21">
    <property type="entry name" value="OS06G0642300 PROTEIN"/>
    <property type="match status" value="1"/>
</dbReference>
<dbReference type="GO" id="GO:0020037">
    <property type="term" value="F:heme binding"/>
    <property type="evidence" value="ECO:0007669"/>
    <property type="project" value="InterPro"/>
</dbReference>
<comment type="similarity">
    <text evidence="1">Belongs to the cytochrome P450 family.</text>
</comment>
<dbReference type="GO" id="GO:0005506">
    <property type="term" value="F:iron ion binding"/>
    <property type="evidence" value="ECO:0007669"/>
    <property type="project" value="InterPro"/>
</dbReference>
<dbReference type="AlphaFoldDB" id="B9FTG4"/>
<gene>
    <name evidence="4" type="ORF">OsJ_21459</name>
</gene>
<reference evidence="4" key="2">
    <citation type="submission" date="2008-12" db="EMBL/GenBank/DDBJ databases">
        <title>Improved gene annotation of the rice (Oryza sativa) genomes.</title>
        <authorList>
            <person name="Wang J."/>
            <person name="Li R."/>
            <person name="Fan W."/>
            <person name="Huang Q."/>
            <person name="Zhang J."/>
            <person name="Zhou Y."/>
            <person name="Hu Y."/>
            <person name="Zi S."/>
            <person name="Li J."/>
            <person name="Ni P."/>
            <person name="Zheng H."/>
            <person name="Zhang Y."/>
            <person name="Zhao M."/>
            <person name="Hao Q."/>
            <person name="McDermott J."/>
            <person name="Samudrala R."/>
            <person name="Kristiansen K."/>
            <person name="Wong G.K.-S."/>
        </authorList>
    </citation>
    <scope>NUCLEOTIDE SEQUENCE</scope>
</reference>
<dbReference type="PANTHER" id="PTHR47955">
    <property type="entry name" value="CYTOCHROME P450 FAMILY 71 PROTEIN"/>
    <property type="match status" value="1"/>
</dbReference>
<accession>B9FTG4</accession>
<sequence length="234" mass="25187">METVAAAATTTATAMVADAATTVAMADAVATATTAAGLAAAAGRPTLCCASAQDLPPRAAEPQAHPGRSAPSARRRRLRLVRAIGVASPPLVTNLSELLGNYVTDTTVHIVMGERFRERDALLRYVDEAVRLAGSLTMADLFPSSRLARAMSSTTLRRAEAFVESLMEFMDRVIREHLEKKRSCQGGEREEDLIDVLLRLQAEGSLHFELTMGIIRAVIFVSSFMLLSSCHELC</sequence>
<dbReference type="GO" id="GO:0004497">
    <property type="term" value="F:monooxygenase activity"/>
    <property type="evidence" value="ECO:0007669"/>
    <property type="project" value="InterPro"/>
</dbReference>
<evidence type="ECO:0000256" key="3">
    <source>
        <dbReference type="ARBA" id="ARBA00023004"/>
    </source>
</evidence>
<evidence type="ECO:0000256" key="1">
    <source>
        <dbReference type="ARBA" id="ARBA00010617"/>
    </source>
</evidence>
<dbReference type="Pfam" id="PF00067">
    <property type="entry name" value="p450"/>
    <property type="match status" value="1"/>
</dbReference>
<dbReference type="Gene3D" id="1.10.630.10">
    <property type="entry name" value="Cytochrome P450"/>
    <property type="match status" value="1"/>
</dbReference>